<evidence type="ECO:0008006" key="3">
    <source>
        <dbReference type="Google" id="ProtNLM"/>
    </source>
</evidence>
<organism evidence="1 2">
    <name type="scientific">Rubellimicrobium rubrum</name>
    <dbReference type="NCBI Taxonomy" id="2585369"/>
    <lineage>
        <taxon>Bacteria</taxon>
        <taxon>Pseudomonadati</taxon>
        <taxon>Pseudomonadota</taxon>
        <taxon>Alphaproteobacteria</taxon>
        <taxon>Rhodobacterales</taxon>
        <taxon>Roseobacteraceae</taxon>
        <taxon>Rubellimicrobium</taxon>
    </lineage>
</organism>
<dbReference type="OrthoDB" id="9808866at2"/>
<comment type="caution">
    <text evidence="1">The sequence shown here is derived from an EMBL/GenBank/DDBJ whole genome shotgun (WGS) entry which is preliminary data.</text>
</comment>
<dbReference type="AlphaFoldDB" id="A0A5C4MRB2"/>
<sequence length="102" mass="11616">MAETTTDHDTIRTWAESKGGKPAAVDRTHSDKDVGLIRIMFPDAPNSHHDNLVEISWEEFFEEFDAKDLALLFDEKSLFNKLVGRDTAEKREHGDHAAARHK</sequence>
<accession>A0A5C4MRB2</accession>
<gene>
    <name evidence="1" type="ORF">FHG66_14115</name>
</gene>
<proteinExistence type="predicted"/>
<dbReference type="Proteomes" id="UP000305887">
    <property type="component" value="Unassembled WGS sequence"/>
</dbReference>
<keyword evidence="2" id="KW-1185">Reference proteome</keyword>
<dbReference type="EMBL" id="VDFU01000017">
    <property type="protein sequence ID" value="TNC48484.1"/>
    <property type="molecule type" value="Genomic_DNA"/>
</dbReference>
<dbReference type="RefSeq" id="WP_139077704.1">
    <property type="nucleotide sequence ID" value="NZ_VDFU01000017.1"/>
</dbReference>
<evidence type="ECO:0000313" key="2">
    <source>
        <dbReference type="Proteomes" id="UP000305887"/>
    </source>
</evidence>
<protein>
    <recommendedName>
        <fullName evidence="3">1,4-alpha-glucan branching enzyme</fullName>
    </recommendedName>
</protein>
<evidence type="ECO:0000313" key="1">
    <source>
        <dbReference type="EMBL" id="TNC48484.1"/>
    </source>
</evidence>
<reference evidence="1 2" key="1">
    <citation type="submission" date="2019-06" db="EMBL/GenBank/DDBJ databases">
        <title>YIM 131921 draft genome.</title>
        <authorList>
            <person name="Jiang L."/>
        </authorList>
    </citation>
    <scope>NUCLEOTIDE SEQUENCE [LARGE SCALE GENOMIC DNA]</scope>
    <source>
        <strain evidence="1 2">YIM 131921</strain>
    </source>
</reference>
<name>A0A5C4MRB2_9RHOB</name>